<name>A0A108CSU2_9BURK</name>
<accession>A0A108CSU2</accession>
<gene>
    <name evidence="2" type="ORF">WM16_05515</name>
</gene>
<dbReference type="RefSeq" id="WP_060233358.1">
    <property type="nucleotide sequence ID" value="NZ_LPLU01000045.1"/>
</dbReference>
<dbReference type="EMBL" id="LPLU01000045">
    <property type="protein sequence ID" value="KWK80301.1"/>
    <property type="molecule type" value="Genomic_DNA"/>
</dbReference>
<evidence type="ECO:0000256" key="1">
    <source>
        <dbReference type="ARBA" id="ARBA00022649"/>
    </source>
</evidence>
<dbReference type="AlphaFoldDB" id="A0A108CSU2"/>
<dbReference type="Proteomes" id="UP000065504">
    <property type="component" value="Unassembled WGS sequence"/>
</dbReference>
<organism evidence="2 3">
    <name type="scientific">Burkholderia ubonensis</name>
    <dbReference type="NCBI Taxonomy" id="101571"/>
    <lineage>
        <taxon>Bacteria</taxon>
        <taxon>Pseudomonadati</taxon>
        <taxon>Pseudomonadota</taxon>
        <taxon>Betaproteobacteria</taxon>
        <taxon>Burkholderiales</taxon>
        <taxon>Burkholderiaceae</taxon>
        <taxon>Burkholderia</taxon>
        <taxon>Burkholderia cepacia complex</taxon>
    </lineage>
</organism>
<protein>
    <submittedName>
        <fullName evidence="2">Plasmid stabilization protein</fullName>
    </submittedName>
</protein>
<dbReference type="InterPro" id="IPR007712">
    <property type="entry name" value="RelE/ParE_toxin"/>
</dbReference>
<evidence type="ECO:0000313" key="3">
    <source>
        <dbReference type="Proteomes" id="UP000065504"/>
    </source>
</evidence>
<evidence type="ECO:0000313" key="2">
    <source>
        <dbReference type="EMBL" id="KWK80301.1"/>
    </source>
</evidence>
<sequence>MSGPSYRVVFSPEARDQLAILEDAIVAAGAPRTAAEYVDAIVSFCEQLAGFPARGVPRDDLLDGLRVTHYRGRTVIAYRVSGDQVAILGVYYGGQDYVADFRASLDD</sequence>
<dbReference type="InterPro" id="IPR035093">
    <property type="entry name" value="RelE/ParE_toxin_dom_sf"/>
</dbReference>
<dbReference type="Pfam" id="PF05016">
    <property type="entry name" value="ParE_toxin"/>
    <property type="match status" value="1"/>
</dbReference>
<reference evidence="2 3" key="1">
    <citation type="submission" date="2015-11" db="EMBL/GenBank/DDBJ databases">
        <title>Expanding the genomic diversity of Burkholderia species for the development of highly accurate diagnostics.</title>
        <authorList>
            <person name="Sahl J."/>
            <person name="Keim P."/>
            <person name="Wagner D."/>
        </authorList>
    </citation>
    <scope>NUCLEOTIDE SEQUENCE [LARGE SCALE GENOMIC DNA]</scope>
    <source>
        <strain evidence="2 3">MSMB782WGS</strain>
    </source>
</reference>
<proteinExistence type="predicted"/>
<keyword evidence="1" id="KW-1277">Toxin-antitoxin system</keyword>
<comment type="caution">
    <text evidence="2">The sequence shown here is derived from an EMBL/GenBank/DDBJ whole genome shotgun (WGS) entry which is preliminary data.</text>
</comment>
<dbReference type="Gene3D" id="3.30.2310.20">
    <property type="entry name" value="RelE-like"/>
    <property type="match status" value="1"/>
</dbReference>